<evidence type="ECO:0000256" key="1">
    <source>
        <dbReference type="SAM" id="SignalP"/>
    </source>
</evidence>
<gene>
    <name evidence="2" type="ORF">CSUI_009215</name>
</gene>
<dbReference type="EMBL" id="MIGC01005413">
    <property type="protein sequence ID" value="PHJ16967.1"/>
    <property type="molecule type" value="Genomic_DNA"/>
</dbReference>
<dbReference type="Proteomes" id="UP000221165">
    <property type="component" value="Unassembled WGS sequence"/>
</dbReference>
<feature type="chain" id="PRO_5011999399" evidence="1">
    <location>
        <begin position="20"/>
        <end position="48"/>
    </location>
</feature>
<keyword evidence="3" id="KW-1185">Reference proteome</keyword>
<sequence length="48" mass="5727">LQCFFLFFLSSLSLSHVNCLRLLIYEDAFSFFSCFLRLCMHRVSLRDS</sequence>
<evidence type="ECO:0000313" key="2">
    <source>
        <dbReference type="EMBL" id="PHJ16967.1"/>
    </source>
</evidence>
<proteinExistence type="predicted"/>
<feature type="signal peptide" evidence="1">
    <location>
        <begin position="1"/>
        <end position="19"/>
    </location>
</feature>
<dbReference type="GeneID" id="94432542"/>
<keyword evidence="1" id="KW-0732">Signal</keyword>
<dbReference type="RefSeq" id="XP_067918692.1">
    <property type="nucleotide sequence ID" value="XM_068069331.1"/>
</dbReference>
<dbReference type="VEuPathDB" id="ToxoDB:CSUI_009215"/>
<organism evidence="2 3">
    <name type="scientific">Cystoisospora suis</name>
    <dbReference type="NCBI Taxonomy" id="483139"/>
    <lineage>
        <taxon>Eukaryota</taxon>
        <taxon>Sar</taxon>
        <taxon>Alveolata</taxon>
        <taxon>Apicomplexa</taxon>
        <taxon>Conoidasida</taxon>
        <taxon>Coccidia</taxon>
        <taxon>Eucoccidiorida</taxon>
        <taxon>Eimeriorina</taxon>
        <taxon>Sarcocystidae</taxon>
        <taxon>Cystoisospora</taxon>
    </lineage>
</organism>
<evidence type="ECO:0000313" key="3">
    <source>
        <dbReference type="Proteomes" id="UP000221165"/>
    </source>
</evidence>
<reference evidence="2 3" key="1">
    <citation type="journal article" date="2017" name="Int. J. Parasitol.">
        <title>The genome of the protozoan parasite Cystoisospora suis and a reverse vaccinology approach to identify vaccine candidates.</title>
        <authorList>
            <person name="Palmieri N."/>
            <person name="Shrestha A."/>
            <person name="Ruttkowski B."/>
            <person name="Beck T."/>
            <person name="Vogl C."/>
            <person name="Tomley F."/>
            <person name="Blake D.P."/>
            <person name="Joachim A."/>
        </authorList>
    </citation>
    <scope>NUCLEOTIDE SEQUENCE [LARGE SCALE GENOMIC DNA]</scope>
    <source>
        <strain evidence="2 3">Wien I</strain>
    </source>
</reference>
<feature type="non-terminal residue" evidence="2">
    <location>
        <position position="1"/>
    </location>
</feature>
<accession>A0A2C6KHE1</accession>
<protein>
    <submittedName>
        <fullName evidence="2">Uncharacterized protein</fullName>
    </submittedName>
</protein>
<name>A0A2C6KHE1_9APIC</name>
<comment type="caution">
    <text evidence="2">The sequence shown here is derived from an EMBL/GenBank/DDBJ whole genome shotgun (WGS) entry which is preliminary data.</text>
</comment>
<dbReference type="AlphaFoldDB" id="A0A2C6KHE1"/>